<dbReference type="PROSITE" id="PS50088">
    <property type="entry name" value="ANK_REPEAT"/>
    <property type="match status" value="1"/>
</dbReference>
<dbReference type="EMBL" id="VFOZ01000001">
    <property type="protein sequence ID" value="TQL95953.1"/>
    <property type="molecule type" value="Genomic_DNA"/>
</dbReference>
<dbReference type="Gene3D" id="1.25.40.20">
    <property type="entry name" value="Ankyrin repeat-containing domain"/>
    <property type="match status" value="2"/>
</dbReference>
<evidence type="ECO:0000256" key="2">
    <source>
        <dbReference type="ARBA" id="ARBA00023043"/>
    </source>
</evidence>
<keyword evidence="2 3" id="KW-0040">ANK repeat</keyword>
<dbReference type="SUPFAM" id="SSF48403">
    <property type="entry name" value="Ankyrin repeat"/>
    <property type="match status" value="1"/>
</dbReference>
<dbReference type="SMART" id="SM00248">
    <property type="entry name" value="ANK"/>
    <property type="match status" value="5"/>
</dbReference>
<evidence type="ECO:0000313" key="5">
    <source>
        <dbReference type="Proteomes" id="UP000316096"/>
    </source>
</evidence>
<proteinExistence type="predicted"/>
<sequence length="244" mass="25816">MAYLETEEPAAAAATRAIHQGDVQELRRLLEEHPKLAIARLGDEGGMSRTLLHVVADWPGHYPNGPGSVAVLVAAGAELNAPFEGGHTETPLHWAASSDDVPVLDALLDAGADIEAPGSCIGTGGTAITDACAFGQWNAARRLIERGATTTLWESATLGLMDRVTAHFTADREPPNAEEITHGLWSSCHGGQRESAQFFLDRGGDINWIGYDDLTPLDAALRTGAHDLAAWLRAQGAHSTADLT</sequence>
<dbReference type="AlphaFoldDB" id="A0A543CFR1"/>
<dbReference type="GO" id="GO:0085020">
    <property type="term" value="P:protein K6-linked ubiquitination"/>
    <property type="evidence" value="ECO:0007669"/>
    <property type="project" value="TreeGrafter"/>
</dbReference>
<gene>
    <name evidence="4" type="ORF">FB559_1465</name>
</gene>
<dbReference type="Pfam" id="PF12796">
    <property type="entry name" value="Ank_2"/>
    <property type="match status" value="1"/>
</dbReference>
<evidence type="ECO:0000313" key="4">
    <source>
        <dbReference type="EMBL" id="TQL95953.1"/>
    </source>
</evidence>
<dbReference type="InterPro" id="IPR036770">
    <property type="entry name" value="Ankyrin_rpt-contain_sf"/>
</dbReference>
<feature type="repeat" description="ANK" evidence="3">
    <location>
        <begin position="87"/>
        <end position="119"/>
    </location>
</feature>
<comment type="caution">
    <text evidence="4">The sequence shown here is derived from an EMBL/GenBank/DDBJ whole genome shotgun (WGS) entry which is preliminary data.</text>
</comment>
<reference evidence="4 5" key="1">
    <citation type="submission" date="2019-06" db="EMBL/GenBank/DDBJ databases">
        <title>Sequencing the genomes of 1000 actinobacteria strains.</title>
        <authorList>
            <person name="Klenk H.-P."/>
        </authorList>
    </citation>
    <scope>NUCLEOTIDE SEQUENCE [LARGE SCALE GENOMIC DNA]</scope>
    <source>
        <strain evidence="4 5">DSM 102200</strain>
    </source>
</reference>
<protein>
    <submittedName>
        <fullName evidence="4">Ankyrin repeat protein</fullName>
    </submittedName>
</protein>
<dbReference type="Proteomes" id="UP000316096">
    <property type="component" value="Unassembled WGS sequence"/>
</dbReference>
<dbReference type="PROSITE" id="PS50297">
    <property type="entry name" value="ANK_REP_REGION"/>
    <property type="match status" value="1"/>
</dbReference>
<keyword evidence="5" id="KW-1185">Reference proteome</keyword>
<organism evidence="4 5">
    <name type="scientific">Actinoallomurus bryophytorum</name>
    <dbReference type="NCBI Taxonomy" id="1490222"/>
    <lineage>
        <taxon>Bacteria</taxon>
        <taxon>Bacillati</taxon>
        <taxon>Actinomycetota</taxon>
        <taxon>Actinomycetes</taxon>
        <taxon>Streptosporangiales</taxon>
        <taxon>Thermomonosporaceae</taxon>
        <taxon>Actinoallomurus</taxon>
    </lineage>
</organism>
<dbReference type="OrthoDB" id="2826662at2"/>
<dbReference type="InterPro" id="IPR002110">
    <property type="entry name" value="Ankyrin_rpt"/>
</dbReference>
<name>A0A543CFR1_9ACTN</name>
<accession>A0A543CFR1</accession>
<evidence type="ECO:0000256" key="3">
    <source>
        <dbReference type="PROSITE-ProRule" id="PRU00023"/>
    </source>
</evidence>
<dbReference type="RefSeq" id="WP_141954587.1">
    <property type="nucleotide sequence ID" value="NZ_VFOZ01000001.1"/>
</dbReference>
<dbReference type="GO" id="GO:0004842">
    <property type="term" value="F:ubiquitin-protein transferase activity"/>
    <property type="evidence" value="ECO:0007669"/>
    <property type="project" value="TreeGrafter"/>
</dbReference>
<evidence type="ECO:0000256" key="1">
    <source>
        <dbReference type="ARBA" id="ARBA00022737"/>
    </source>
</evidence>
<dbReference type="PANTHER" id="PTHR24171">
    <property type="entry name" value="ANKYRIN REPEAT DOMAIN-CONTAINING PROTEIN 39-RELATED"/>
    <property type="match status" value="1"/>
</dbReference>
<dbReference type="PANTHER" id="PTHR24171:SF8">
    <property type="entry name" value="BRCA1-ASSOCIATED RING DOMAIN PROTEIN 1"/>
    <property type="match status" value="1"/>
</dbReference>
<keyword evidence="1" id="KW-0677">Repeat</keyword>